<name>A0A9P6E4J6_9AGAR</name>
<dbReference type="PANTHER" id="PTHR10039:SF14">
    <property type="entry name" value="NACHT DOMAIN-CONTAINING PROTEIN"/>
    <property type="match status" value="1"/>
</dbReference>
<dbReference type="InterPro" id="IPR056884">
    <property type="entry name" value="NPHP3-like_N"/>
</dbReference>
<keyword evidence="4" id="KW-1185">Reference proteome</keyword>
<dbReference type="InterPro" id="IPR027417">
    <property type="entry name" value="P-loop_NTPase"/>
</dbReference>
<protein>
    <recommendedName>
        <fullName evidence="2">Nephrocystin 3-like N-terminal domain-containing protein</fullName>
    </recommendedName>
</protein>
<dbReference type="Gene3D" id="3.40.50.300">
    <property type="entry name" value="P-loop containing nucleotide triphosphate hydrolases"/>
    <property type="match status" value="1"/>
</dbReference>
<dbReference type="PANTHER" id="PTHR10039">
    <property type="entry name" value="AMELOGENIN"/>
    <property type="match status" value="1"/>
</dbReference>
<evidence type="ECO:0000256" key="1">
    <source>
        <dbReference type="ARBA" id="ARBA00022737"/>
    </source>
</evidence>
<dbReference type="EMBL" id="MU157946">
    <property type="protein sequence ID" value="KAF9522434.1"/>
    <property type="molecule type" value="Genomic_DNA"/>
</dbReference>
<dbReference type="Pfam" id="PF24883">
    <property type="entry name" value="NPHP3_N"/>
    <property type="match status" value="1"/>
</dbReference>
<accession>A0A9P6E4J6</accession>
<keyword evidence="1" id="KW-0677">Repeat</keyword>
<organism evidence="3 4">
    <name type="scientific">Crepidotus variabilis</name>
    <dbReference type="NCBI Taxonomy" id="179855"/>
    <lineage>
        <taxon>Eukaryota</taxon>
        <taxon>Fungi</taxon>
        <taxon>Dikarya</taxon>
        <taxon>Basidiomycota</taxon>
        <taxon>Agaricomycotina</taxon>
        <taxon>Agaricomycetes</taxon>
        <taxon>Agaricomycetidae</taxon>
        <taxon>Agaricales</taxon>
        <taxon>Agaricineae</taxon>
        <taxon>Crepidotaceae</taxon>
        <taxon>Crepidotus</taxon>
    </lineage>
</organism>
<evidence type="ECO:0000313" key="3">
    <source>
        <dbReference type="EMBL" id="KAF9522434.1"/>
    </source>
</evidence>
<sequence length="296" mass="33519">MSNFHIILPEDSDLDLTYPWLDNLQPPGIYNMSTTAMHDSSARDPPPRCRPGTRRSTLNKILTFVEDPEPNDSEVVLWMHAPAGYGKTAIMQSVIETLVASGRRHYIAGGFFFGRDVLVEGVGRDKAHNLLPTILYQATKNIPGMEERVRKAIVANERALLQPIDGQACLLVDSFEHYVPQSKHTPTPTIFIDGLDECDTPAAQYAVLGVIQDVVLRRLPLRFVIASRFEYHLHQRFTLAPLCPVTRSFELSRNYYSEVYYAKLKYRRWRAGSSQESKPSNTKKGQKSTDIGIVWL</sequence>
<evidence type="ECO:0000259" key="2">
    <source>
        <dbReference type="Pfam" id="PF24883"/>
    </source>
</evidence>
<reference evidence="3" key="1">
    <citation type="submission" date="2020-11" db="EMBL/GenBank/DDBJ databases">
        <authorList>
            <consortium name="DOE Joint Genome Institute"/>
            <person name="Ahrendt S."/>
            <person name="Riley R."/>
            <person name="Andreopoulos W."/>
            <person name="Labutti K."/>
            <person name="Pangilinan J."/>
            <person name="Ruiz-Duenas F.J."/>
            <person name="Barrasa J.M."/>
            <person name="Sanchez-Garcia M."/>
            <person name="Camarero S."/>
            <person name="Miyauchi S."/>
            <person name="Serrano A."/>
            <person name="Linde D."/>
            <person name="Babiker R."/>
            <person name="Drula E."/>
            <person name="Ayuso-Fernandez I."/>
            <person name="Pacheco R."/>
            <person name="Padilla G."/>
            <person name="Ferreira P."/>
            <person name="Barriuso J."/>
            <person name="Kellner H."/>
            <person name="Castanera R."/>
            <person name="Alfaro M."/>
            <person name="Ramirez L."/>
            <person name="Pisabarro A.G."/>
            <person name="Kuo A."/>
            <person name="Tritt A."/>
            <person name="Lipzen A."/>
            <person name="He G."/>
            <person name="Yan M."/>
            <person name="Ng V."/>
            <person name="Cullen D."/>
            <person name="Martin F."/>
            <person name="Rosso M.-N."/>
            <person name="Henrissat B."/>
            <person name="Hibbett D."/>
            <person name="Martinez A.T."/>
            <person name="Grigoriev I.V."/>
        </authorList>
    </citation>
    <scope>NUCLEOTIDE SEQUENCE</scope>
    <source>
        <strain evidence="3">CBS 506.95</strain>
    </source>
</reference>
<gene>
    <name evidence="3" type="ORF">CPB83DRAFT_864493</name>
</gene>
<dbReference type="OrthoDB" id="5967843at2759"/>
<evidence type="ECO:0000313" key="4">
    <source>
        <dbReference type="Proteomes" id="UP000807306"/>
    </source>
</evidence>
<dbReference type="AlphaFoldDB" id="A0A9P6E4J6"/>
<feature type="domain" description="Nephrocystin 3-like N-terminal" evidence="2">
    <location>
        <begin position="73"/>
        <end position="228"/>
    </location>
</feature>
<comment type="caution">
    <text evidence="3">The sequence shown here is derived from an EMBL/GenBank/DDBJ whole genome shotgun (WGS) entry which is preliminary data.</text>
</comment>
<proteinExistence type="predicted"/>
<dbReference type="Proteomes" id="UP000807306">
    <property type="component" value="Unassembled WGS sequence"/>
</dbReference>
<dbReference type="SUPFAM" id="SSF52540">
    <property type="entry name" value="P-loop containing nucleoside triphosphate hydrolases"/>
    <property type="match status" value="1"/>
</dbReference>